<evidence type="ECO:0000313" key="3">
    <source>
        <dbReference type="Proteomes" id="UP000714275"/>
    </source>
</evidence>
<comment type="caution">
    <text evidence="2">The sequence shown here is derived from an EMBL/GenBank/DDBJ whole genome shotgun (WGS) entry which is preliminary data.</text>
</comment>
<evidence type="ECO:0000313" key="2">
    <source>
        <dbReference type="EMBL" id="KAG1770894.1"/>
    </source>
</evidence>
<keyword evidence="1" id="KW-0472">Membrane</keyword>
<dbReference type="OrthoDB" id="2675254at2759"/>
<protein>
    <submittedName>
        <fullName evidence="2">Uncharacterized protein</fullName>
    </submittedName>
</protein>
<keyword evidence="3" id="KW-1185">Reference proteome</keyword>
<dbReference type="Proteomes" id="UP000714275">
    <property type="component" value="Unassembled WGS sequence"/>
</dbReference>
<proteinExistence type="predicted"/>
<feature type="transmembrane region" description="Helical" evidence="1">
    <location>
        <begin position="21"/>
        <end position="41"/>
    </location>
</feature>
<reference evidence="2" key="1">
    <citation type="journal article" date="2020" name="New Phytol.">
        <title>Comparative genomics reveals dynamic genome evolution in host specialist ectomycorrhizal fungi.</title>
        <authorList>
            <person name="Lofgren L.A."/>
            <person name="Nguyen N.H."/>
            <person name="Vilgalys R."/>
            <person name="Ruytinx J."/>
            <person name="Liao H.L."/>
            <person name="Branco S."/>
            <person name="Kuo A."/>
            <person name="LaButti K."/>
            <person name="Lipzen A."/>
            <person name="Andreopoulos W."/>
            <person name="Pangilinan J."/>
            <person name="Riley R."/>
            <person name="Hundley H."/>
            <person name="Na H."/>
            <person name="Barry K."/>
            <person name="Grigoriev I.V."/>
            <person name="Stajich J.E."/>
            <person name="Kennedy P.G."/>
        </authorList>
    </citation>
    <scope>NUCLEOTIDE SEQUENCE</scope>
    <source>
        <strain evidence="2">DOB743</strain>
    </source>
</reference>
<keyword evidence="1" id="KW-1133">Transmembrane helix</keyword>
<name>A0A9P6ZLP3_9AGAM</name>
<sequence>MFRWLLNICLENLPKRKWDQVVMFMFLCALFPFLHALLGIGGEAEQYVNRPAKATSEPPNKSQGNDTGGTALLRNQLLASETHAVRNPEHTAHLTRAPIALAPQDAFPDPTSPVTHSEIAPTLPSTSAFAQTPKPGAPVWFQGDKWDGMPYDPFYLEFNGIPWSTPTKTT</sequence>
<organism evidence="2 3">
    <name type="scientific">Suillus placidus</name>
    <dbReference type="NCBI Taxonomy" id="48579"/>
    <lineage>
        <taxon>Eukaryota</taxon>
        <taxon>Fungi</taxon>
        <taxon>Dikarya</taxon>
        <taxon>Basidiomycota</taxon>
        <taxon>Agaricomycotina</taxon>
        <taxon>Agaricomycetes</taxon>
        <taxon>Agaricomycetidae</taxon>
        <taxon>Boletales</taxon>
        <taxon>Suillineae</taxon>
        <taxon>Suillaceae</taxon>
        <taxon>Suillus</taxon>
    </lineage>
</organism>
<dbReference type="EMBL" id="JABBWD010000062">
    <property type="protein sequence ID" value="KAG1770894.1"/>
    <property type="molecule type" value="Genomic_DNA"/>
</dbReference>
<evidence type="ECO:0000256" key="1">
    <source>
        <dbReference type="SAM" id="Phobius"/>
    </source>
</evidence>
<dbReference type="AlphaFoldDB" id="A0A9P6ZLP3"/>
<accession>A0A9P6ZLP3</accession>
<gene>
    <name evidence="2" type="ORF">EV702DRAFT_1138507</name>
</gene>
<keyword evidence="1" id="KW-0812">Transmembrane</keyword>